<dbReference type="RefSeq" id="WP_021875626.1">
    <property type="nucleotide sequence ID" value="NZ_CP018624.1"/>
</dbReference>
<dbReference type="InterPro" id="IPR007863">
    <property type="entry name" value="Peptidase_M16_C"/>
</dbReference>
<dbReference type="Pfam" id="PF00675">
    <property type="entry name" value="Peptidase_M16"/>
    <property type="match status" value="1"/>
</dbReference>
<comment type="caution">
    <text evidence="8">The sequence shown here is derived from an EMBL/GenBank/DDBJ whole genome shotgun (WGS) entry which is preliminary data.</text>
</comment>
<comment type="similarity">
    <text evidence="1">Belongs to the peptidase M16 family.</text>
</comment>
<dbReference type="PANTHER" id="PTHR43690:SF17">
    <property type="entry name" value="PROTEIN YHJJ"/>
    <property type="match status" value="1"/>
</dbReference>
<protein>
    <submittedName>
        <fullName evidence="8">Insulinase family protein</fullName>
    </submittedName>
</protein>
<evidence type="ECO:0000256" key="2">
    <source>
        <dbReference type="ARBA" id="ARBA00022670"/>
    </source>
</evidence>
<gene>
    <name evidence="8" type="ORF">K4H94_00110</name>
</gene>
<evidence type="ECO:0000256" key="5">
    <source>
        <dbReference type="ARBA" id="ARBA00023049"/>
    </source>
</evidence>
<dbReference type="InterPro" id="IPR011249">
    <property type="entry name" value="Metalloenz_LuxS/M16"/>
</dbReference>
<sequence>MKEYILKNNIKLVYKKTTSSLTSISISLDAGAIMDGEKLGVAHATEHMVYKGTKNRSESEINKDLSNVFGFQNAMTNYPYVIYYGTLLSEDFKEGLALFKDIIVNPTFKEDGFKEEMQVIIEELNEWDEDLEQYVEDKLFLNSFNYRRIKNPIIGTIKTLKEMTLEDIKDFYAKYYIPSNTSIAVISSLDFEDIKNIIEEEFSIWEDKKVIKENIEYEAPKGGVFYDYREGVNTCKVEIIYPIHKLTPKEIKALIIFDEYFGKGVNSILYDTLRTKNGLIYDIITKISLESHIKLYKINFSTSKENLDYTLKLINECIDNIDNLKSILNKDDKYRLIKGIKLKRLFREEQNIILAKELSTYGTMFGDFNRYLDEIINLEDLELDFVIDIAKKVLKNPSTEIILGK</sequence>
<evidence type="ECO:0000256" key="3">
    <source>
        <dbReference type="ARBA" id="ARBA00022801"/>
    </source>
</evidence>
<keyword evidence="3" id="KW-0378">Hydrolase</keyword>
<evidence type="ECO:0000259" key="7">
    <source>
        <dbReference type="Pfam" id="PF05193"/>
    </source>
</evidence>
<evidence type="ECO:0000259" key="6">
    <source>
        <dbReference type="Pfam" id="PF00675"/>
    </source>
</evidence>
<dbReference type="InterPro" id="IPR050626">
    <property type="entry name" value="Peptidase_M16"/>
</dbReference>
<dbReference type="GO" id="GO:0006508">
    <property type="term" value="P:proteolysis"/>
    <property type="evidence" value="ECO:0007669"/>
    <property type="project" value="UniProtKB-KW"/>
</dbReference>
<keyword evidence="4" id="KW-0862">Zinc</keyword>
<proteinExistence type="inferred from homology"/>
<organism evidence="8 9">
    <name type="scientific">Clostridium chauvoei</name>
    <dbReference type="NCBI Taxonomy" id="46867"/>
    <lineage>
        <taxon>Bacteria</taxon>
        <taxon>Bacillati</taxon>
        <taxon>Bacillota</taxon>
        <taxon>Clostridia</taxon>
        <taxon>Eubacteriales</taxon>
        <taxon>Clostridiaceae</taxon>
        <taxon>Clostridium</taxon>
    </lineage>
</organism>
<dbReference type="GO" id="GO:0008237">
    <property type="term" value="F:metallopeptidase activity"/>
    <property type="evidence" value="ECO:0007669"/>
    <property type="project" value="UniProtKB-KW"/>
</dbReference>
<evidence type="ECO:0000256" key="1">
    <source>
        <dbReference type="ARBA" id="ARBA00007261"/>
    </source>
</evidence>
<dbReference type="EMBL" id="JAIFTX010000001">
    <property type="protein sequence ID" value="MBX7289454.1"/>
    <property type="molecule type" value="Genomic_DNA"/>
</dbReference>
<evidence type="ECO:0000313" key="9">
    <source>
        <dbReference type="Proteomes" id="UP000775179"/>
    </source>
</evidence>
<reference evidence="8 9" key="1">
    <citation type="submission" date="2021-08" db="EMBL/GenBank/DDBJ databases">
        <title>Genome sequence analysis of Clostridium chauvoei strains of European origin and evaluation of typing options for outbreak investigations.</title>
        <authorList>
            <person name="Abdel-Glil M."/>
            <person name="Thomas P."/>
            <person name="Seyboldt C."/>
        </authorList>
    </citation>
    <scope>NUCLEOTIDE SEQUENCE [LARGE SCALE GENOMIC DNA]</scope>
    <source>
        <strain evidence="8 9">S0260-09</strain>
    </source>
</reference>
<dbReference type="SUPFAM" id="SSF63411">
    <property type="entry name" value="LuxS/MPP-like metallohydrolase"/>
    <property type="match status" value="2"/>
</dbReference>
<dbReference type="PANTHER" id="PTHR43690">
    <property type="entry name" value="NARDILYSIN"/>
    <property type="match status" value="1"/>
</dbReference>
<accession>A0ABD4REV7</accession>
<dbReference type="GeneID" id="66301639"/>
<dbReference type="Pfam" id="PF05193">
    <property type="entry name" value="Peptidase_M16_C"/>
    <property type="match status" value="1"/>
</dbReference>
<dbReference type="AlphaFoldDB" id="A0ABD4REV7"/>
<evidence type="ECO:0000256" key="4">
    <source>
        <dbReference type="ARBA" id="ARBA00022833"/>
    </source>
</evidence>
<dbReference type="InterPro" id="IPR011765">
    <property type="entry name" value="Pept_M16_N"/>
</dbReference>
<keyword evidence="5" id="KW-0482">Metalloprotease</keyword>
<dbReference type="Gene3D" id="3.30.830.10">
    <property type="entry name" value="Metalloenzyme, LuxS/M16 peptidase-like"/>
    <property type="match status" value="2"/>
</dbReference>
<keyword evidence="2" id="KW-0645">Protease</keyword>
<feature type="domain" description="Peptidase M16 N-terminal" evidence="6">
    <location>
        <begin position="15"/>
        <end position="156"/>
    </location>
</feature>
<name>A0ABD4REV7_9CLOT</name>
<evidence type="ECO:0000313" key="8">
    <source>
        <dbReference type="EMBL" id="MBX7289454.1"/>
    </source>
</evidence>
<dbReference type="KEGG" id="cchv:BTM20_07140"/>
<feature type="domain" description="Peptidase M16 C-terminal" evidence="7">
    <location>
        <begin position="163"/>
        <end position="322"/>
    </location>
</feature>
<dbReference type="Proteomes" id="UP000775179">
    <property type="component" value="Unassembled WGS sequence"/>
</dbReference>